<protein>
    <recommendedName>
        <fullName evidence="3">EAL domain-containing protein</fullName>
    </recommendedName>
</protein>
<dbReference type="Proteomes" id="UP001524569">
    <property type="component" value="Unassembled WGS sequence"/>
</dbReference>
<sequence length="299" mass="33494">MPLQQLVEYFNDRLEQEHNEGYRPFLLENGEVHGLFGPIKVGSNLAPIRETLRTSHIVGRIAQLTVAANPVQTLLGNELDSLLSLPQAPDNSDSVINFDRLTRTVHMLNYLPQSHLDELLFLYVDPRHILGVKEDHGAYFEEIIVKCGLQTSNVAIALSVSNAYARFFPSLQKGLENYQRRGYRLALKFDIQSLEKAALELISRVSPDFVGLSAEHLDQVRDNQLLGKIQQLNSLVASVNGRSLLLDVADKRSAALARQSGFSLVQGRYFELPVTSANKRDSDYLAGKAETYQSRRAFS</sequence>
<accession>A0ABT1UEX2</accession>
<dbReference type="InterPro" id="IPR035919">
    <property type="entry name" value="EAL_sf"/>
</dbReference>
<keyword evidence="2" id="KW-1185">Reference proteome</keyword>
<gene>
    <name evidence="1" type="ORF">NP603_02385</name>
</gene>
<dbReference type="SUPFAM" id="SSF141868">
    <property type="entry name" value="EAL domain-like"/>
    <property type="match status" value="1"/>
</dbReference>
<name>A0ABT1UEX2_9GAMM</name>
<dbReference type="RefSeq" id="WP_256609327.1">
    <property type="nucleotide sequence ID" value="NZ_JANIBM010000002.1"/>
</dbReference>
<reference evidence="1 2" key="1">
    <citation type="submission" date="2022-07" db="EMBL/GenBank/DDBJ databases">
        <title>Methylomonas rivi sp. nov., Methylomonas rosea sp. nov., Methylomonas aureus sp. nov. and Methylomonas subterranea sp. nov., four novel methanotrophs isolated from a freshwater creek and the deep terrestrial subsurface.</title>
        <authorList>
            <person name="Abin C."/>
            <person name="Sankaranarayanan K."/>
            <person name="Garner C."/>
            <person name="Sindelar R."/>
            <person name="Kotary K."/>
            <person name="Garner R."/>
            <person name="Barclay S."/>
            <person name="Lawson P."/>
            <person name="Krumholz L."/>
        </authorList>
    </citation>
    <scope>NUCLEOTIDE SEQUENCE [LARGE SCALE GENOMIC DNA]</scope>
    <source>
        <strain evidence="1 2">SURF-1</strain>
    </source>
</reference>
<evidence type="ECO:0000313" key="2">
    <source>
        <dbReference type="Proteomes" id="UP001524569"/>
    </source>
</evidence>
<organism evidence="1 2">
    <name type="scientific">Methylomonas aurea</name>
    <dbReference type="NCBI Taxonomy" id="2952224"/>
    <lineage>
        <taxon>Bacteria</taxon>
        <taxon>Pseudomonadati</taxon>
        <taxon>Pseudomonadota</taxon>
        <taxon>Gammaproteobacteria</taxon>
        <taxon>Methylococcales</taxon>
        <taxon>Methylococcaceae</taxon>
        <taxon>Methylomonas</taxon>
    </lineage>
</organism>
<dbReference type="EMBL" id="JANIBM010000002">
    <property type="protein sequence ID" value="MCQ8179946.1"/>
    <property type="molecule type" value="Genomic_DNA"/>
</dbReference>
<evidence type="ECO:0008006" key="3">
    <source>
        <dbReference type="Google" id="ProtNLM"/>
    </source>
</evidence>
<comment type="caution">
    <text evidence="1">The sequence shown here is derived from an EMBL/GenBank/DDBJ whole genome shotgun (WGS) entry which is preliminary data.</text>
</comment>
<proteinExistence type="predicted"/>
<dbReference type="Gene3D" id="3.20.20.450">
    <property type="entry name" value="EAL domain"/>
    <property type="match status" value="1"/>
</dbReference>
<evidence type="ECO:0000313" key="1">
    <source>
        <dbReference type="EMBL" id="MCQ8179946.1"/>
    </source>
</evidence>